<dbReference type="AlphaFoldDB" id="A0A8T0GU83"/>
<evidence type="ECO:0000313" key="3">
    <source>
        <dbReference type="EMBL" id="KAG0561945.1"/>
    </source>
</evidence>
<feature type="compositionally biased region" description="Basic residues" evidence="1">
    <location>
        <begin position="350"/>
        <end position="362"/>
    </location>
</feature>
<proteinExistence type="predicted"/>
<feature type="signal peptide" evidence="2">
    <location>
        <begin position="1"/>
        <end position="22"/>
    </location>
</feature>
<dbReference type="Proteomes" id="UP000822688">
    <property type="component" value="Chromosome 9"/>
</dbReference>
<keyword evidence="4" id="KW-1185">Reference proteome</keyword>
<reference evidence="3" key="1">
    <citation type="submission" date="2020-06" db="EMBL/GenBank/DDBJ databases">
        <title>WGS assembly of Ceratodon purpureus strain R40.</title>
        <authorList>
            <person name="Carey S.B."/>
            <person name="Jenkins J."/>
            <person name="Shu S."/>
            <person name="Lovell J.T."/>
            <person name="Sreedasyam A."/>
            <person name="Maumus F."/>
            <person name="Tiley G.P."/>
            <person name="Fernandez-Pozo N."/>
            <person name="Barry K."/>
            <person name="Chen C."/>
            <person name="Wang M."/>
            <person name="Lipzen A."/>
            <person name="Daum C."/>
            <person name="Saski C.A."/>
            <person name="Payton A.C."/>
            <person name="Mcbreen J.C."/>
            <person name="Conrad R.E."/>
            <person name="Kollar L.M."/>
            <person name="Olsson S."/>
            <person name="Huttunen S."/>
            <person name="Landis J.B."/>
            <person name="Wickett N.J."/>
            <person name="Johnson M.G."/>
            <person name="Rensing S.A."/>
            <person name="Grimwood J."/>
            <person name="Schmutz J."/>
            <person name="Mcdaniel S.F."/>
        </authorList>
    </citation>
    <scope>NUCLEOTIDE SEQUENCE</scope>
    <source>
        <strain evidence="3">R40</strain>
    </source>
</reference>
<dbReference type="EMBL" id="CM026430">
    <property type="protein sequence ID" value="KAG0561945.1"/>
    <property type="molecule type" value="Genomic_DNA"/>
</dbReference>
<sequence length="362" mass="40619">MCRNFTTIATFVLTDLVHLLQTLRRGLNFPPEGSSTMATLQKPGKEITPTEKAEIGAETAKLEGKGPAGQATEAVKNVVTGRDDGPSAAVVDRGRSNNGFGAHHHHDNGTLGHTEEEFARLRTRTQVTHEGEAYCPNPNIKHLPREFETRVTVIQRYPEMRTVEKTDFVKEIHHEERTIIVPKTRVIMDEIEHVDRVPVVRQVPKTRIEIYHRVVTEEREVTDMVPIIEYMDVPRIEQVPRVITEDVEERITVPVVREVPVTRMVEVPTGNYCEAPAGEFINPGHFNLLGHKHRRHKSKTHSGGLLSKLKSSSSSSSSDDEKTASNSLEPHVHHHADGTTTVDQVSPSASKRKSLLQRIIHH</sequence>
<keyword evidence="2" id="KW-0732">Signal</keyword>
<protein>
    <submittedName>
        <fullName evidence="3">Uncharacterized protein</fullName>
    </submittedName>
</protein>
<evidence type="ECO:0000256" key="2">
    <source>
        <dbReference type="SAM" id="SignalP"/>
    </source>
</evidence>
<feature type="compositionally biased region" description="Polar residues" evidence="1">
    <location>
        <begin position="338"/>
        <end position="349"/>
    </location>
</feature>
<comment type="caution">
    <text evidence="3">The sequence shown here is derived from an EMBL/GenBank/DDBJ whole genome shotgun (WGS) entry which is preliminary data.</text>
</comment>
<gene>
    <name evidence="3" type="ORF">KC19_9G105100</name>
</gene>
<evidence type="ECO:0000256" key="1">
    <source>
        <dbReference type="SAM" id="MobiDB-lite"/>
    </source>
</evidence>
<feature type="compositionally biased region" description="Low complexity" evidence="1">
    <location>
        <begin position="301"/>
        <end position="317"/>
    </location>
</feature>
<accession>A0A8T0GU83</accession>
<organism evidence="3 4">
    <name type="scientific">Ceratodon purpureus</name>
    <name type="common">Fire moss</name>
    <name type="synonym">Dicranum purpureum</name>
    <dbReference type="NCBI Taxonomy" id="3225"/>
    <lineage>
        <taxon>Eukaryota</taxon>
        <taxon>Viridiplantae</taxon>
        <taxon>Streptophyta</taxon>
        <taxon>Embryophyta</taxon>
        <taxon>Bryophyta</taxon>
        <taxon>Bryophytina</taxon>
        <taxon>Bryopsida</taxon>
        <taxon>Dicranidae</taxon>
        <taxon>Pseudoditrichales</taxon>
        <taxon>Ditrichaceae</taxon>
        <taxon>Ceratodon</taxon>
    </lineage>
</organism>
<evidence type="ECO:0000313" key="4">
    <source>
        <dbReference type="Proteomes" id="UP000822688"/>
    </source>
</evidence>
<feature type="region of interest" description="Disordered" evidence="1">
    <location>
        <begin position="292"/>
        <end position="362"/>
    </location>
</feature>
<feature type="chain" id="PRO_5035767065" evidence="2">
    <location>
        <begin position="23"/>
        <end position="362"/>
    </location>
</feature>
<name>A0A8T0GU83_CERPU</name>